<evidence type="ECO:0000313" key="1">
    <source>
        <dbReference type="EMBL" id="MBB4983984.1"/>
    </source>
</evidence>
<protein>
    <submittedName>
        <fullName evidence="1">Uncharacterized protein</fullName>
    </submittedName>
</protein>
<organism evidence="1 2">
    <name type="scientific">Streptomyces nymphaeiformis</name>
    <dbReference type="NCBI Taxonomy" id="2663842"/>
    <lineage>
        <taxon>Bacteria</taxon>
        <taxon>Bacillati</taxon>
        <taxon>Actinomycetota</taxon>
        <taxon>Actinomycetes</taxon>
        <taxon>Kitasatosporales</taxon>
        <taxon>Streptomycetaceae</taxon>
        <taxon>Streptomyces</taxon>
    </lineage>
</organism>
<keyword evidence="2" id="KW-1185">Reference proteome</keyword>
<comment type="caution">
    <text evidence="1">The sequence shown here is derived from an EMBL/GenBank/DDBJ whole genome shotgun (WGS) entry which is preliminary data.</text>
</comment>
<dbReference type="EMBL" id="JACHJY010000007">
    <property type="protein sequence ID" value="MBB4983984.1"/>
    <property type="molecule type" value="Genomic_DNA"/>
</dbReference>
<name>A0A7W7U2V2_9ACTN</name>
<gene>
    <name evidence="1" type="ORF">GGE06_004930</name>
</gene>
<evidence type="ECO:0000313" key="2">
    <source>
        <dbReference type="Proteomes" id="UP000582643"/>
    </source>
</evidence>
<dbReference type="AlphaFoldDB" id="A0A7W7U2V2"/>
<dbReference type="RefSeq" id="WP_184931707.1">
    <property type="nucleotide sequence ID" value="NZ_JACHJY010000007.1"/>
</dbReference>
<accession>A0A7W7U2V2</accession>
<dbReference type="Proteomes" id="UP000582643">
    <property type="component" value="Unassembled WGS sequence"/>
</dbReference>
<sequence length="162" mass="17717">MSAFFHLPGVRRIPLGAYPLWDDALALVNRDLAATLPDQEPLRLAGHPGYTEDEAEYVHVALANGESQGNSLDPDSAADPAHALWAVTDAAQETVTELLWQAWPLCGEHDLGMHPREADGRLSWWCAGGRGPGEPAHVRAAVGGLDALVRPRRPHRKRRRES</sequence>
<reference evidence="1 2" key="1">
    <citation type="submission" date="2020-08" db="EMBL/GenBank/DDBJ databases">
        <title>Genomic Encyclopedia of Type Strains, Phase III (KMG-III): the genomes of soil and plant-associated and newly described type strains.</title>
        <authorList>
            <person name="Whitman W."/>
        </authorList>
    </citation>
    <scope>NUCLEOTIDE SEQUENCE [LARGE SCALE GENOMIC DNA]</scope>
    <source>
        <strain evidence="1 2">SFB5A</strain>
    </source>
</reference>
<proteinExistence type="predicted"/>